<dbReference type="GO" id="GO:0004674">
    <property type="term" value="F:protein serine/threonine kinase activity"/>
    <property type="evidence" value="ECO:0007669"/>
    <property type="project" value="TreeGrafter"/>
</dbReference>
<dbReference type="PANTHER" id="PTHR37419:SF8">
    <property type="entry name" value="TOXIN YJJJ"/>
    <property type="match status" value="1"/>
</dbReference>
<dbReference type="PANTHER" id="PTHR37419">
    <property type="entry name" value="SERINE/THREONINE-PROTEIN KINASE TOXIN HIPA"/>
    <property type="match status" value="1"/>
</dbReference>
<comment type="similarity">
    <text evidence="1">Belongs to the HipA Ser/Thr kinase family.</text>
</comment>
<proteinExistence type="inferred from homology"/>
<dbReference type="InterPro" id="IPR017508">
    <property type="entry name" value="HipA_N1"/>
</dbReference>
<keyword evidence="3" id="KW-0418">Kinase</keyword>
<gene>
    <name evidence="7" type="ORF">J4G43_009055</name>
    <name evidence="6" type="ORF">J4G43_11220</name>
</gene>
<organism evidence="6">
    <name type="scientific">Bradyrhizobium barranii subsp. barranii</name>
    <dbReference type="NCBI Taxonomy" id="2823807"/>
    <lineage>
        <taxon>Bacteria</taxon>
        <taxon>Pseudomonadati</taxon>
        <taxon>Pseudomonadota</taxon>
        <taxon>Alphaproteobacteria</taxon>
        <taxon>Hyphomicrobiales</taxon>
        <taxon>Nitrobacteraceae</taxon>
        <taxon>Bradyrhizobium</taxon>
        <taxon>Bradyrhizobium barranii</taxon>
    </lineage>
</organism>
<evidence type="ECO:0000259" key="5">
    <source>
        <dbReference type="Pfam" id="PF13657"/>
    </source>
</evidence>
<protein>
    <submittedName>
        <fullName evidence="6">HipA domain-containing protein</fullName>
    </submittedName>
</protein>
<dbReference type="RefSeq" id="WP_080660114.1">
    <property type="nucleotide sequence ID" value="NZ_CP086136.1"/>
</dbReference>
<evidence type="ECO:0000313" key="8">
    <source>
        <dbReference type="Proteomes" id="UP000664702"/>
    </source>
</evidence>
<evidence type="ECO:0000313" key="6">
    <source>
        <dbReference type="EMBL" id="MBO1861489.1"/>
    </source>
</evidence>
<dbReference type="GeneID" id="93212636"/>
<feature type="domain" description="HipA-like C-terminal" evidence="4">
    <location>
        <begin position="170"/>
        <end position="386"/>
    </location>
</feature>
<sequence>MTSEQKHTQAYVWVWLPDSTQPVVAGLLSVSGKQLVYNYGQSYLRRNNAIPLYEPELPLKTGVLPLLNGLNMPSCIRDAAPDAWGRRIIINRKFGSGGKDVDPGSLDELTYLLESGSDRIGALDFQASASNYVPRESAEVSLDELLNAATLVEQGVPLTAELDRALLHGSSIGGARPKAMITSGNKKFVAKFSSQNDLFGVVKAEFVAMRLASLVGLTAAPVALKRAAGKDVLLIERFDREKAPEGWRRKAMVSALTLLELDEMMARYASYEQLATAIRHRFTSPKETLKELFGRLVFNILSGNTDDHARNHAAFWNGTELTLTPAYDVCPQNRTGGEASQAMLIMGQERASQIALCLKAAPSFLLNEGEAILIATAQIKTIKERWTQVCDEATLSEVDRNFLWRRQFFNPYAFIDAPEAITRLVGYPRDPPDFRNRPSRAHPPRR</sequence>
<dbReference type="InterPro" id="IPR012893">
    <property type="entry name" value="HipA-like_C"/>
</dbReference>
<evidence type="ECO:0000256" key="1">
    <source>
        <dbReference type="ARBA" id="ARBA00010164"/>
    </source>
</evidence>
<dbReference type="Pfam" id="PF13657">
    <property type="entry name" value="Couple_hipA"/>
    <property type="match status" value="1"/>
</dbReference>
<dbReference type="Proteomes" id="UP000664702">
    <property type="component" value="Chromosome"/>
</dbReference>
<evidence type="ECO:0000256" key="3">
    <source>
        <dbReference type="ARBA" id="ARBA00022777"/>
    </source>
</evidence>
<feature type="domain" description="HipA N-terminal subdomain 1" evidence="5">
    <location>
        <begin position="24"/>
        <end position="125"/>
    </location>
</feature>
<dbReference type="AlphaFoldDB" id="A0A939RZS6"/>
<reference evidence="6" key="1">
    <citation type="submission" date="2021-03" db="EMBL/GenBank/DDBJ databases">
        <title>Whole Genome Sequence of Bradyrhizobium sp. Strain 144S4.</title>
        <authorList>
            <person name="Bromfield E.S.P."/>
            <person name="Cloutier S."/>
        </authorList>
    </citation>
    <scope>NUCLEOTIDE SEQUENCE [LARGE SCALE GENOMIC DNA]</scope>
    <source>
        <strain evidence="6">144S4</strain>
    </source>
</reference>
<dbReference type="GO" id="GO:0005829">
    <property type="term" value="C:cytosol"/>
    <property type="evidence" value="ECO:0007669"/>
    <property type="project" value="TreeGrafter"/>
</dbReference>
<dbReference type="InterPro" id="IPR052028">
    <property type="entry name" value="HipA_Ser/Thr_kinase"/>
</dbReference>
<evidence type="ECO:0000259" key="4">
    <source>
        <dbReference type="Pfam" id="PF07804"/>
    </source>
</evidence>
<dbReference type="Pfam" id="PF07804">
    <property type="entry name" value="HipA_C"/>
    <property type="match status" value="1"/>
</dbReference>
<keyword evidence="2" id="KW-0808">Transferase</keyword>
<dbReference type="Gene3D" id="1.10.1070.20">
    <property type="match status" value="1"/>
</dbReference>
<dbReference type="KEGG" id="bban:J4G43_009055"/>
<name>A0A939RZS6_9BRAD</name>
<evidence type="ECO:0000313" key="7">
    <source>
        <dbReference type="EMBL" id="UEM14382.1"/>
    </source>
</evidence>
<evidence type="ECO:0000256" key="2">
    <source>
        <dbReference type="ARBA" id="ARBA00022679"/>
    </source>
</evidence>
<dbReference type="EMBL" id="JAGEMI010000001">
    <property type="protein sequence ID" value="MBO1861489.1"/>
    <property type="molecule type" value="Genomic_DNA"/>
</dbReference>
<accession>A0A939RZS6</accession>
<reference evidence="7 8" key="2">
    <citation type="journal article" date="2022" name="Int. J. Syst. Evol. Microbiol.">
        <title>Strains of Bradyrhizobium barranii sp. nov. associated with legumes native to Canada are symbionts of soybeans and belong to different subspecies (subsp. barranii subsp. nov. and subsp. apii subsp. nov.) and symbiovars (sv. glycinearum and sv. septentrionale).</title>
        <authorList>
            <person name="Bromfield E.S.P."/>
            <person name="Cloutier S."/>
            <person name="Wasai-Hara S."/>
            <person name="Minamisawa K."/>
        </authorList>
    </citation>
    <scope>NUCLEOTIDE SEQUENCE [LARGE SCALE GENOMIC DNA]</scope>
    <source>
        <strain evidence="7 8">144S4</strain>
    </source>
</reference>
<dbReference type="EMBL" id="CP086136">
    <property type="protein sequence ID" value="UEM14382.1"/>
    <property type="molecule type" value="Genomic_DNA"/>
</dbReference>